<dbReference type="KEGG" id="nba:CUN60_04295"/>
<accession>A0A2I7N503</accession>
<proteinExistence type="predicted"/>
<keyword evidence="2" id="KW-1185">Reference proteome</keyword>
<dbReference type="AlphaFoldDB" id="A0A2I7N503"/>
<dbReference type="RefSeq" id="WP_102950839.1">
    <property type="nucleotide sequence ID" value="NZ_CP024847.1"/>
</dbReference>
<gene>
    <name evidence="1" type="ORF">CUN60_04295</name>
</gene>
<protein>
    <recommendedName>
        <fullName evidence="3">Transcriptional regulator, AbiEi antitoxin, Type IV TA system</fullName>
    </recommendedName>
</protein>
<evidence type="ECO:0000313" key="2">
    <source>
        <dbReference type="Proteomes" id="UP000236655"/>
    </source>
</evidence>
<dbReference type="EMBL" id="CP024847">
    <property type="protein sequence ID" value="AUR51540.1"/>
    <property type="molecule type" value="Genomic_DNA"/>
</dbReference>
<dbReference type="Pfam" id="PF19570">
    <property type="entry name" value="DUF6088"/>
    <property type="match status" value="1"/>
</dbReference>
<dbReference type="InterPro" id="IPR045738">
    <property type="entry name" value="DUF6088"/>
</dbReference>
<evidence type="ECO:0008006" key="3">
    <source>
        <dbReference type="Google" id="ProtNLM"/>
    </source>
</evidence>
<name>A0A2I7N503_9NEIS</name>
<reference evidence="2" key="1">
    <citation type="submission" date="2017-11" db="EMBL/GenBank/DDBJ databases">
        <authorList>
            <person name="Chan K.G."/>
            <person name="Lee L.S."/>
        </authorList>
    </citation>
    <scope>NUCLEOTIDE SEQUENCE [LARGE SCALE GENOMIC DNA]</scope>
    <source>
        <strain evidence="2">DSM 100970</strain>
    </source>
</reference>
<organism evidence="1 2">
    <name type="scientific">Aquella oligotrophica</name>
    <dbReference type="NCBI Taxonomy" id="2067065"/>
    <lineage>
        <taxon>Bacteria</taxon>
        <taxon>Pseudomonadati</taxon>
        <taxon>Pseudomonadota</taxon>
        <taxon>Betaproteobacteria</taxon>
        <taxon>Neisseriales</taxon>
        <taxon>Neisseriaceae</taxon>
        <taxon>Aquella</taxon>
    </lineage>
</organism>
<sequence>MQSIDSKAFIKISGSGRGYVFSGADFVDQFPGDNIDKALSNLNKEGKIRRIMRGIYDFPKYSELLQQYLSPEIDKVAHALARKFKWRIEPSGDTALYLLGLSTQVPARYIYLSDGPKREYEVMGNQLEFKKIALKNVGFKYAESALLVQAIKSLGKDNISAEIITKLKQKIDSKLYPKIIKDTKTVTDWIYNVIKQVCQD</sequence>
<evidence type="ECO:0000313" key="1">
    <source>
        <dbReference type="EMBL" id="AUR51540.1"/>
    </source>
</evidence>
<dbReference type="OrthoDB" id="3181392at2"/>
<dbReference type="Proteomes" id="UP000236655">
    <property type="component" value="Chromosome"/>
</dbReference>